<dbReference type="OrthoDB" id="6420582at2759"/>
<comment type="caution">
    <text evidence="1">The sequence shown here is derived from an EMBL/GenBank/DDBJ whole genome shotgun (WGS) entry which is preliminary data.</text>
</comment>
<gene>
    <name evidence="1" type="primary">BBB02_05820</name>
    <name evidence="1" type="ORF">NPIL_553211</name>
</gene>
<keyword evidence="2" id="KW-1185">Reference proteome</keyword>
<accession>A0A8X6U9A1</accession>
<protein>
    <submittedName>
        <fullName evidence="1">HNHc domain-containing protein</fullName>
    </submittedName>
</protein>
<organism evidence="1 2">
    <name type="scientific">Nephila pilipes</name>
    <name type="common">Giant wood spider</name>
    <name type="synonym">Nephila maculata</name>
    <dbReference type="NCBI Taxonomy" id="299642"/>
    <lineage>
        <taxon>Eukaryota</taxon>
        <taxon>Metazoa</taxon>
        <taxon>Ecdysozoa</taxon>
        <taxon>Arthropoda</taxon>
        <taxon>Chelicerata</taxon>
        <taxon>Arachnida</taxon>
        <taxon>Araneae</taxon>
        <taxon>Araneomorphae</taxon>
        <taxon>Entelegynae</taxon>
        <taxon>Araneoidea</taxon>
        <taxon>Nephilidae</taxon>
        <taxon>Nephila</taxon>
    </lineage>
</organism>
<evidence type="ECO:0000313" key="1">
    <source>
        <dbReference type="EMBL" id="GFT91659.1"/>
    </source>
</evidence>
<dbReference type="EMBL" id="BMAW01120970">
    <property type="protein sequence ID" value="GFT91659.1"/>
    <property type="molecule type" value="Genomic_DNA"/>
</dbReference>
<dbReference type="GO" id="GO:0071897">
    <property type="term" value="P:DNA biosynthetic process"/>
    <property type="evidence" value="ECO:0007669"/>
    <property type="project" value="UniProtKB-ARBA"/>
</dbReference>
<proteinExistence type="predicted"/>
<dbReference type="AlphaFoldDB" id="A0A8X6U9A1"/>
<sequence>MGAVLNREVSVQFCERLVGKFRRSTLLVVIHESQEILLKAKTLIEEWLKTIGLELKPSKTRISYTLNGDKPGFDFLGFSIRHYPTRSSKKGYK</sequence>
<dbReference type="InterPro" id="IPR043502">
    <property type="entry name" value="DNA/RNA_pol_sf"/>
</dbReference>
<reference evidence="1" key="1">
    <citation type="submission" date="2020-08" db="EMBL/GenBank/DDBJ databases">
        <title>Multicomponent nature underlies the extraordinary mechanical properties of spider dragline silk.</title>
        <authorList>
            <person name="Kono N."/>
            <person name="Nakamura H."/>
            <person name="Mori M."/>
            <person name="Yoshida Y."/>
            <person name="Ohtoshi R."/>
            <person name="Malay A.D."/>
            <person name="Moran D.A.P."/>
            <person name="Tomita M."/>
            <person name="Numata K."/>
            <person name="Arakawa K."/>
        </authorList>
    </citation>
    <scope>NUCLEOTIDE SEQUENCE</scope>
</reference>
<dbReference type="SUPFAM" id="SSF56672">
    <property type="entry name" value="DNA/RNA polymerases"/>
    <property type="match status" value="1"/>
</dbReference>
<dbReference type="Proteomes" id="UP000887013">
    <property type="component" value="Unassembled WGS sequence"/>
</dbReference>
<evidence type="ECO:0000313" key="2">
    <source>
        <dbReference type="Proteomes" id="UP000887013"/>
    </source>
</evidence>
<name>A0A8X6U9A1_NEPPI</name>